<sequence length="110" mass="12364">MSEIKPVSLLERRRFALEDDGMIIGAAHFRDFEGATGIERIFFHTTVDEEYGGQGLASTMVKFALENTIASGAKIVAVCPYVKNYVAKHREYDQHLVQPTKAHLDILPRD</sequence>
<dbReference type="SUPFAM" id="SSF55729">
    <property type="entry name" value="Acyl-CoA N-acyltransferases (Nat)"/>
    <property type="match status" value="1"/>
</dbReference>
<organism evidence="3 4">
    <name type="scientific">Glutamicibacter ectropisis</name>
    <dbReference type="NCBI Taxonomy" id="3046593"/>
    <lineage>
        <taxon>Bacteria</taxon>
        <taxon>Bacillati</taxon>
        <taxon>Actinomycetota</taxon>
        <taxon>Actinomycetes</taxon>
        <taxon>Micrococcales</taxon>
        <taxon>Micrococcaceae</taxon>
        <taxon>Glutamicibacter</taxon>
    </lineage>
</organism>
<dbReference type="Proteomes" id="UP001486888">
    <property type="component" value="Chromosome"/>
</dbReference>
<dbReference type="InterPro" id="IPR031165">
    <property type="entry name" value="GNAT_YJDJ"/>
</dbReference>
<dbReference type="InterPro" id="IPR045057">
    <property type="entry name" value="Gcn5-rel_NAT"/>
</dbReference>
<evidence type="ECO:0000259" key="1">
    <source>
        <dbReference type="PROSITE" id="PS51186"/>
    </source>
</evidence>
<protein>
    <submittedName>
        <fullName evidence="3">GNAT family N-acetyltransferase</fullName>
        <ecNumber evidence="3">2.3.1.-</ecNumber>
    </submittedName>
</protein>
<dbReference type="Gene3D" id="3.40.630.30">
    <property type="match status" value="1"/>
</dbReference>
<reference evidence="3 4" key="1">
    <citation type="submission" date="2023-05" db="EMBL/GenBank/DDBJ databases">
        <title>Glutamicibacter sp. B1, complete genome.</title>
        <authorList>
            <person name="Long Y.H."/>
            <person name="Fang T."/>
            <person name="Li X.Y."/>
        </authorList>
    </citation>
    <scope>NUCLEOTIDE SEQUENCE [LARGE SCALE GENOMIC DNA]</scope>
    <source>
        <strain evidence="3 4">B1</strain>
    </source>
</reference>
<evidence type="ECO:0000313" key="4">
    <source>
        <dbReference type="Proteomes" id="UP001486888"/>
    </source>
</evidence>
<evidence type="ECO:0000313" key="3">
    <source>
        <dbReference type="EMBL" id="XAO45931.1"/>
    </source>
</evidence>
<feature type="domain" description="N-acetyltransferase" evidence="1">
    <location>
        <begin position="1"/>
        <end position="110"/>
    </location>
</feature>
<evidence type="ECO:0000259" key="2">
    <source>
        <dbReference type="PROSITE" id="PS51729"/>
    </source>
</evidence>
<dbReference type="PANTHER" id="PTHR31435:SF10">
    <property type="entry name" value="BSR4717 PROTEIN"/>
    <property type="match status" value="1"/>
</dbReference>
<dbReference type="CDD" id="cd04301">
    <property type="entry name" value="NAT_SF"/>
    <property type="match status" value="1"/>
</dbReference>
<dbReference type="PROSITE" id="PS51186">
    <property type="entry name" value="GNAT"/>
    <property type="match status" value="1"/>
</dbReference>
<feature type="domain" description="N-acetyltransferase" evidence="2">
    <location>
        <begin position="7"/>
        <end position="97"/>
    </location>
</feature>
<dbReference type="AlphaFoldDB" id="A0AAU6WFB2"/>
<dbReference type="RefSeq" id="WP_345471875.1">
    <property type="nucleotide sequence ID" value="NZ_CP125942.1"/>
</dbReference>
<dbReference type="GO" id="GO:0016747">
    <property type="term" value="F:acyltransferase activity, transferring groups other than amino-acyl groups"/>
    <property type="evidence" value="ECO:0007669"/>
    <property type="project" value="InterPro"/>
</dbReference>
<dbReference type="InterPro" id="IPR016181">
    <property type="entry name" value="Acyl_CoA_acyltransferase"/>
</dbReference>
<dbReference type="EMBL" id="CP125942">
    <property type="protein sequence ID" value="XAO45931.1"/>
    <property type="molecule type" value="Genomic_DNA"/>
</dbReference>
<dbReference type="PANTHER" id="PTHR31435">
    <property type="entry name" value="PROTEIN NATD1"/>
    <property type="match status" value="1"/>
</dbReference>
<keyword evidence="3" id="KW-0012">Acyltransferase</keyword>
<keyword evidence="3" id="KW-0808">Transferase</keyword>
<dbReference type="PROSITE" id="PS51729">
    <property type="entry name" value="GNAT_YJDJ"/>
    <property type="match status" value="1"/>
</dbReference>
<gene>
    <name evidence="3" type="ORF">QMQ05_16625</name>
</gene>
<name>A0AAU6WFB2_9MICC</name>
<accession>A0AAU6WFB2</accession>
<dbReference type="KEGG" id="gey:QMQ05_16625"/>
<dbReference type="Pfam" id="PF14542">
    <property type="entry name" value="Acetyltransf_CG"/>
    <property type="match status" value="1"/>
</dbReference>
<keyword evidence="4" id="KW-1185">Reference proteome</keyword>
<dbReference type="InterPro" id="IPR000182">
    <property type="entry name" value="GNAT_dom"/>
</dbReference>
<proteinExistence type="predicted"/>
<dbReference type="EC" id="2.3.1.-" evidence="3"/>